<dbReference type="Proteomes" id="UP000887116">
    <property type="component" value="Unassembled WGS sequence"/>
</dbReference>
<reference evidence="1" key="1">
    <citation type="submission" date="2020-07" db="EMBL/GenBank/DDBJ databases">
        <title>Multicomponent nature underlies the extraordinary mechanical properties of spider dragline silk.</title>
        <authorList>
            <person name="Kono N."/>
            <person name="Nakamura H."/>
            <person name="Mori M."/>
            <person name="Yoshida Y."/>
            <person name="Ohtoshi R."/>
            <person name="Malay A.D."/>
            <person name="Moran D.A.P."/>
            <person name="Tomita M."/>
            <person name="Numata K."/>
            <person name="Arakawa K."/>
        </authorList>
    </citation>
    <scope>NUCLEOTIDE SEQUENCE</scope>
</reference>
<sequence length="107" mass="11884">MALLQAKGKLIGKYHRHGLSMVMWTFNGAHGDTVVVHMRTFFCSSIVIIASPCPKACLMSFNWSPIYVLLVVMTWRVIGATIKFTIVHLLAPNKGKQHAASIYPTGR</sequence>
<evidence type="ECO:0000313" key="1">
    <source>
        <dbReference type="EMBL" id="GFQ78749.1"/>
    </source>
</evidence>
<protein>
    <submittedName>
        <fullName evidence="1">Uncharacterized protein</fullName>
    </submittedName>
</protein>
<keyword evidence="2" id="KW-1185">Reference proteome</keyword>
<dbReference type="EMBL" id="BMAO01002164">
    <property type="protein sequence ID" value="GFQ78749.1"/>
    <property type="molecule type" value="Genomic_DNA"/>
</dbReference>
<organism evidence="1 2">
    <name type="scientific">Trichonephila clavata</name>
    <name type="common">Joro spider</name>
    <name type="synonym">Nephila clavata</name>
    <dbReference type="NCBI Taxonomy" id="2740835"/>
    <lineage>
        <taxon>Eukaryota</taxon>
        <taxon>Metazoa</taxon>
        <taxon>Ecdysozoa</taxon>
        <taxon>Arthropoda</taxon>
        <taxon>Chelicerata</taxon>
        <taxon>Arachnida</taxon>
        <taxon>Araneae</taxon>
        <taxon>Araneomorphae</taxon>
        <taxon>Entelegynae</taxon>
        <taxon>Araneoidea</taxon>
        <taxon>Nephilidae</taxon>
        <taxon>Trichonephila</taxon>
    </lineage>
</organism>
<evidence type="ECO:0000313" key="2">
    <source>
        <dbReference type="Proteomes" id="UP000887116"/>
    </source>
</evidence>
<dbReference type="AlphaFoldDB" id="A0A8X6FH68"/>
<comment type="caution">
    <text evidence="1">The sequence shown here is derived from an EMBL/GenBank/DDBJ whole genome shotgun (WGS) entry which is preliminary data.</text>
</comment>
<proteinExistence type="predicted"/>
<name>A0A8X6FH68_TRICU</name>
<accession>A0A8X6FH68</accession>
<gene>
    <name evidence="1" type="ORF">TNCT_698521</name>
</gene>